<dbReference type="Gene3D" id="3.30.565.10">
    <property type="entry name" value="Histidine kinase-like ATPase, C-terminal domain"/>
    <property type="match status" value="1"/>
</dbReference>
<evidence type="ECO:0000256" key="3">
    <source>
        <dbReference type="SAM" id="Coils"/>
    </source>
</evidence>
<feature type="domain" description="Histidine kinase/HSP90-like ATPase" evidence="5">
    <location>
        <begin position="269"/>
        <end position="369"/>
    </location>
</feature>
<dbReference type="RefSeq" id="WP_285233714.1">
    <property type="nucleotide sequence ID" value="NZ_CP116346.1"/>
</dbReference>
<evidence type="ECO:0000259" key="5">
    <source>
        <dbReference type="SMART" id="SM00387"/>
    </source>
</evidence>
<sequence>MPSSPGSPARAFRAVFNLRVLAAMVGLCVLFAGSRVLTWYVGYSDLHKWLMGWLSYTRQTLISGFVLLLLIGCAEAWLARWPLRTESAKRLLRAGAVLLGAALGAVLRNRVAYWLDPARVKFEWSWFFSLLLLWSALGGLGYALFLKSQRANLSRQALAEARLQSERLQIRQVEAQVSALNAQIEPHFLFNTLANVKRLYETTPERGRDMLGHLIAYLRSALPGMRRSQSSLGEELALVRNYLSILQMRMGPRLRFRIEVPEALQSVVLPPMVLATLVENAIKHGLGPLPEGGEICIRAARREVQGGAQGLVIEVQDNGHGFSASAGSGVGLANTRARLQAMFGDAARLELEAASPRGVLARLHLPLLALAVAEPAEALA</sequence>
<dbReference type="InterPro" id="IPR004358">
    <property type="entry name" value="Sig_transdc_His_kin-like_C"/>
</dbReference>
<dbReference type="AlphaFoldDB" id="A0AA95NKK7"/>
<dbReference type="GO" id="GO:0000155">
    <property type="term" value="F:phosphorelay sensor kinase activity"/>
    <property type="evidence" value="ECO:0007669"/>
    <property type="project" value="InterPro"/>
</dbReference>
<dbReference type="InterPro" id="IPR050640">
    <property type="entry name" value="Bact_2-comp_sensor_kinase"/>
</dbReference>
<organism evidence="6 7">
    <name type="scientific">Paucibacter sediminis</name>
    <dbReference type="NCBI Taxonomy" id="3019553"/>
    <lineage>
        <taxon>Bacteria</taxon>
        <taxon>Pseudomonadati</taxon>
        <taxon>Pseudomonadota</taxon>
        <taxon>Betaproteobacteria</taxon>
        <taxon>Burkholderiales</taxon>
        <taxon>Sphaerotilaceae</taxon>
        <taxon>Roseateles</taxon>
    </lineage>
</organism>
<keyword evidence="3" id="KW-0175">Coiled coil</keyword>
<keyword evidence="4" id="KW-0472">Membrane</keyword>
<dbReference type="EMBL" id="CP116346">
    <property type="protein sequence ID" value="WIT12616.1"/>
    <property type="molecule type" value="Genomic_DNA"/>
</dbReference>
<reference evidence="6" key="1">
    <citation type="submission" date="2023-01" db="EMBL/GenBank/DDBJ databases">
        <title>Whole genome sequence of Paucibacter sp. S2-9 isolated from pond sediment.</title>
        <authorList>
            <person name="Jung J.Y."/>
        </authorList>
    </citation>
    <scope>NUCLEOTIDE SEQUENCE</scope>
    <source>
        <strain evidence="6">S2-9</strain>
    </source>
</reference>
<dbReference type="PANTHER" id="PTHR34220:SF9">
    <property type="entry name" value="SIGNAL TRANSDUCTION HISTIDINE KINASE INTERNAL REGION DOMAIN-CONTAINING PROTEIN"/>
    <property type="match status" value="1"/>
</dbReference>
<feature type="transmembrane region" description="Helical" evidence="4">
    <location>
        <begin position="91"/>
        <end position="107"/>
    </location>
</feature>
<dbReference type="InterPro" id="IPR010559">
    <property type="entry name" value="Sig_transdc_His_kin_internal"/>
</dbReference>
<dbReference type="Pfam" id="PF02518">
    <property type="entry name" value="HATPase_c"/>
    <property type="match status" value="1"/>
</dbReference>
<keyword evidence="6" id="KW-0808">Transferase</keyword>
<evidence type="ECO:0000256" key="2">
    <source>
        <dbReference type="ARBA" id="ARBA00012438"/>
    </source>
</evidence>
<keyword evidence="7" id="KW-1185">Reference proteome</keyword>
<accession>A0AA95NKK7</accession>
<dbReference type="EC" id="2.7.13.3" evidence="2"/>
<comment type="catalytic activity">
    <reaction evidence="1">
        <text>ATP + protein L-histidine = ADP + protein N-phospho-L-histidine.</text>
        <dbReference type="EC" id="2.7.13.3"/>
    </reaction>
</comment>
<dbReference type="PRINTS" id="PR00344">
    <property type="entry name" value="BCTRLSENSOR"/>
</dbReference>
<dbReference type="Pfam" id="PF06580">
    <property type="entry name" value="His_kinase"/>
    <property type="match status" value="1"/>
</dbReference>
<feature type="coiled-coil region" evidence="3">
    <location>
        <begin position="156"/>
        <end position="183"/>
    </location>
</feature>
<dbReference type="SMART" id="SM00387">
    <property type="entry name" value="HATPase_c"/>
    <property type="match status" value="1"/>
</dbReference>
<dbReference type="GO" id="GO:0016020">
    <property type="term" value="C:membrane"/>
    <property type="evidence" value="ECO:0007669"/>
    <property type="project" value="InterPro"/>
</dbReference>
<feature type="transmembrane region" description="Helical" evidence="4">
    <location>
        <begin position="61"/>
        <end position="79"/>
    </location>
</feature>
<feature type="transmembrane region" description="Helical" evidence="4">
    <location>
        <begin position="127"/>
        <end position="146"/>
    </location>
</feature>
<gene>
    <name evidence="6" type="ORF">PFX98_03125</name>
</gene>
<evidence type="ECO:0000313" key="7">
    <source>
        <dbReference type="Proteomes" id="UP001177769"/>
    </source>
</evidence>
<keyword evidence="4" id="KW-1133">Transmembrane helix</keyword>
<feature type="transmembrane region" description="Helical" evidence="4">
    <location>
        <begin position="20"/>
        <end position="41"/>
    </location>
</feature>
<keyword evidence="6" id="KW-0418">Kinase</keyword>
<name>A0AA95NKK7_9BURK</name>
<dbReference type="PANTHER" id="PTHR34220">
    <property type="entry name" value="SENSOR HISTIDINE KINASE YPDA"/>
    <property type="match status" value="1"/>
</dbReference>
<proteinExistence type="predicted"/>
<dbReference type="InterPro" id="IPR036890">
    <property type="entry name" value="HATPase_C_sf"/>
</dbReference>
<protein>
    <recommendedName>
        <fullName evidence="2">histidine kinase</fullName>
        <ecNumber evidence="2">2.7.13.3</ecNumber>
    </recommendedName>
</protein>
<dbReference type="KEGG" id="pais:PFX98_03125"/>
<evidence type="ECO:0000313" key="6">
    <source>
        <dbReference type="EMBL" id="WIT12616.1"/>
    </source>
</evidence>
<evidence type="ECO:0000256" key="4">
    <source>
        <dbReference type="SAM" id="Phobius"/>
    </source>
</evidence>
<dbReference type="Proteomes" id="UP001177769">
    <property type="component" value="Chromosome"/>
</dbReference>
<keyword evidence="4" id="KW-0812">Transmembrane</keyword>
<evidence type="ECO:0000256" key="1">
    <source>
        <dbReference type="ARBA" id="ARBA00000085"/>
    </source>
</evidence>
<dbReference type="InterPro" id="IPR003594">
    <property type="entry name" value="HATPase_dom"/>
</dbReference>
<dbReference type="SUPFAM" id="SSF55874">
    <property type="entry name" value="ATPase domain of HSP90 chaperone/DNA topoisomerase II/histidine kinase"/>
    <property type="match status" value="1"/>
</dbReference>